<keyword evidence="1" id="KW-0472">Membrane</keyword>
<sequence>MLRKSSTFEPMAVTTMVLRSKGTLISAGVLLVTIVSVTFLLNTGSHKIDMEMSQQDTLRMKPQEHYFERNLSHYNPSEVLLPYTENTPDTVHVLWCGLKWFEFKHFLSLLSIMKVQQPSKVIIHYWDDNKVLRDRNDYNLWYSQLLDEYYNIVTRSRGPTAPDCENNTIMMENVLDILKNGGIYVNDTIVLTHHLHHLRKLPLSVGVTNKNVPVTFKTLAYLVAKKGEATSEKLQSLRGDDFSSSCAVSDSLEKTNTLPSVLPTCILIQRNIIPAKIMETKDALSQVVRLIYYGSTKVKLPDWSMDDPIPNIGHMVLLGGYEMNLLSYLSIRSMIHCVGAEAMYIYIDVEPKGQWYEKLKAEEPRAVFVYHEWPGTVFGHPISDGSHASDLMRFDLLYRFGGIYVDWDAVMLRPLGHLKGYGFVTNFDWPDWHPPYPDVINNGVSAGKKGSEFLRKSLMKFRSYNPKGDWYYMGLMMPYKLYEQYPELVKIERKLQVICYMLKCHPVFSLDITMKRYITSTVLVLTGKSCLLPFQCHKKVYAFHWTQPSPPELLNMTLLQTAKGMFADVGRYVLSCDRKKTLASLVGSHQL</sequence>
<keyword evidence="3" id="KW-1185">Reference proteome</keyword>
<dbReference type="Gene3D" id="3.90.550.20">
    <property type="match status" value="1"/>
</dbReference>
<keyword evidence="1" id="KW-1133">Transmembrane helix</keyword>
<dbReference type="OrthoDB" id="409543at2759"/>
<reference evidence="2" key="1">
    <citation type="submission" date="2020-06" db="EMBL/GenBank/DDBJ databases">
        <title>Draft genome of Bugula neritina, a colonial animal packing powerful symbionts and potential medicines.</title>
        <authorList>
            <person name="Rayko M."/>
        </authorList>
    </citation>
    <scope>NUCLEOTIDE SEQUENCE [LARGE SCALE GENOMIC DNA]</scope>
    <source>
        <strain evidence="2">Kwan_BN1</strain>
    </source>
</reference>
<dbReference type="SUPFAM" id="SSF53448">
    <property type="entry name" value="Nucleotide-diphospho-sugar transferases"/>
    <property type="match status" value="1"/>
</dbReference>
<dbReference type="PANTHER" id="PTHR46830:SF1">
    <property type="entry name" value="ALPHA-1,4-N-ACETYLGLUCOSAMINYLTRANSFERASE"/>
    <property type="match status" value="1"/>
</dbReference>
<dbReference type="InterPro" id="IPR007577">
    <property type="entry name" value="GlycoTrfase_DXD_sugar-bd_CS"/>
</dbReference>
<dbReference type="PANTHER" id="PTHR46830">
    <property type="entry name" value="TRANSFERASE, PUTATIVE-RELATED"/>
    <property type="match status" value="1"/>
</dbReference>
<protein>
    <submittedName>
        <fullName evidence="2">Uncharacterized protein</fullName>
    </submittedName>
</protein>
<dbReference type="EMBL" id="VXIV02003206">
    <property type="protein sequence ID" value="KAF6019898.1"/>
    <property type="molecule type" value="Genomic_DNA"/>
</dbReference>
<organism evidence="2 3">
    <name type="scientific">Bugula neritina</name>
    <name type="common">Brown bryozoan</name>
    <name type="synonym">Sertularia neritina</name>
    <dbReference type="NCBI Taxonomy" id="10212"/>
    <lineage>
        <taxon>Eukaryota</taxon>
        <taxon>Metazoa</taxon>
        <taxon>Spiralia</taxon>
        <taxon>Lophotrochozoa</taxon>
        <taxon>Bryozoa</taxon>
        <taxon>Gymnolaemata</taxon>
        <taxon>Cheilostomatida</taxon>
        <taxon>Flustrina</taxon>
        <taxon>Buguloidea</taxon>
        <taxon>Bugulidae</taxon>
        <taxon>Bugula</taxon>
    </lineage>
</organism>
<evidence type="ECO:0000313" key="2">
    <source>
        <dbReference type="EMBL" id="KAF6019898.1"/>
    </source>
</evidence>
<keyword evidence="1" id="KW-0812">Transmembrane</keyword>
<dbReference type="InterPro" id="IPR029044">
    <property type="entry name" value="Nucleotide-diphossugar_trans"/>
</dbReference>
<dbReference type="Proteomes" id="UP000593567">
    <property type="component" value="Unassembled WGS sequence"/>
</dbReference>
<comment type="caution">
    <text evidence="2">The sequence shown here is derived from an EMBL/GenBank/DDBJ whole genome shotgun (WGS) entry which is preliminary data.</text>
</comment>
<name>A0A7J7J377_BUGNE</name>
<dbReference type="Pfam" id="PF04488">
    <property type="entry name" value="Gly_transf_sug"/>
    <property type="match status" value="1"/>
</dbReference>
<feature type="transmembrane region" description="Helical" evidence="1">
    <location>
        <begin position="21"/>
        <end position="41"/>
    </location>
</feature>
<accession>A0A7J7J377</accession>
<evidence type="ECO:0000256" key="1">
    <source>
        <dbReference type="SAM" id="Phobius"/>
    </source>
</evidence>
<dbReference type="AlphaFoldDB" id="A0A7J7J377"/>
<evidence type="ECO:0000313" key="3">
    <source>
        <dbReference type="Proteomes" id="UP000593567"/>
    </source>
</evidence>
<proteinExistence type="predicted"/>
<gene>
    <name evidence="2" type="ORF">EB796_021788</name>
</gene>